<dbReference type="EMBL" id="PHUF01000002">
    <property type="protein sequence ID" value="PKB25788.1"/>
    <property type="molecule type" value="Genomic_DNA"/>
</dbReference>
<dbReference type="InterPro" id="IPR005184">
    <property type="entry name" value="DUF306_Meta_HslJ"/>
</dbReference>
<dbReference type="AlphaFoldDB" id="A0A2N0I3K4"/>
<dbReference type="Pfam" id="PF03724">
    <property type="entry name" value="META"/>
    <property type="match status" value="1"/>
</dbReference>
<evidence type="ECO:0000313" key="2">
    <source>
        <dbReference type="EMBL" id="PKB25788.1"/>
    </source>
</evidence>
<keyword evidence="2" id="KW-0346">Stress response</keyword>
<dbReference type="PANTHER" id="PTHR35535">
    <property type="entry name" value="HEAT SHOCK PROTEIN HSLJ"/>
    <property type="match status" value="1"/>
</dbReference>
<organism evidence="2 3">
    <name type="scientific">Novosphingobium kunmingense</name>
    <dbReference type="NCBI Taxonomy" id="1211806"/>
    <lineage>
        <taxon>Bacteria</taxon>
        <taxon>Pseudomonadati</taxon>
        <taxon>Pseudomonadota</taxon>
        <taxon>Alphaproteobacteria</taxon>
        <taxon>Sphingomonadales</taxon>
        <taxon>Sphingomonadaceae</taxon>
        <taxon>Novosphingobium</taxon>
    </lineage>
</organism>
<sequence length="124" mass="12828">MHRAISLPLAALAVIAAAPGNLSGIWMVETIDGKPPRYSGASIELSGGSLQATAGCNALSGSYTIEDGKLVAPSLIQTLMACENLMADESALGAVLRGSPTIAREGDKLRLTTTAHALTLRLRR</sequence>
<dbReference type="InterPro" id="IPR053147">
    <property type="entry name" value="Hsp_HslJ-like"/>
</dbReference>
<evidence type="ECO:0000313" key="3">
    <source>
        <dbReference type="Proteomes" id="UP000232587"/>
    </source>
</evidence>
<name>A0A2N0I3K4_9SPHN</name>
<feature type="domain" description="DUF306" evidence="1">
    <location>
        <begin position="24"/>
        <end position="122"/>
    </location>
</feature>
<accession>A0A2N0I3K4</accession>
<dbReference type="OrthoDB" id="7777568at2"/>
<dbReference type="RefSeq" id="WP_100866184.1">
    <property type="nucleotide sequence ID" value="NZ_PHUF01000002.1"/>
</dbReference>
<evidence type="ECO:0000259" key="1">
    <source>
        <dbReference type="Pfam" id="PF03724"/>
    </source>
</evidence>
<dbReference type="Gene3D" id="2.40.128.270">
    <property type="match status" value="1"/>
</dbReference>
<dbReference type="InterPro" id="IPR038670">
    <property type="entry name" value="HslJ-like_sf"/>
</dbReference>
<reference evidence="2 3" key="1">
    <citation type="submission" date="2017-11" db="EMBL/GenBank/DDBJ databases">
        <title>Genomic Encyclopedia of Type Strains, Phase III (KMG-III): the genomes of soil and plant-associated and newly described type strains.</title>
        <authorList>
            <person name="Whitman W."/>
        </authorList>
    </citation>
    <scope>NUCLEOTIDE SEQUENCE [LARGE SCALE GENOMIC DNA]</scope>
    <source>
        <strain evidence="2 3">CGMCC 1.12274</strain>
    </source>
</reference>
<dbReference type="Proteomes" id="UP000232587">
    <property type="component" value="Unassembled WGS sequence"/>
</dbReference>
<protein>
    <submittedName>
        <fullName evidence="2">Heat shock protein HslJ</fullName>
    </submittedName>
</protein>
<dbReference type="PANTHER" id="PTHR35535:SF1">
    <property type="entry name" value="HEAT SHOCK PROTEIN HSLJ"/>
    <property type="match status" value="1"/>
</dbReference>
<proteinExistence type="predicted"/>
<gene>
    <name evidence="2" type="ORF">B0I00_0995</name>
</gene>
<keyword evidence="3" id="KW-1185">Reference proteome</keyword>
<comment type="caution">
    <text evidence="2">The sequence shown here is derived from an EMBL/GenBank/DDBJ whole genome shotgun (WGS) entry which is preliminary data.</text>
</comment>